<dbReference type="Pfam" id="PF18276">
    <property type="entry name" value="TcA_TcB_BD"/>
    <property type="match status" value="1"/>
</dbReference>
<gene>
    <name evidence="2" type="ORF">OEA41_005311</name>
</gene>
<comment type="caution">
    <text evidence="2">The sequence shown here is derived from an EMBL/GenBank/DDBJ whole genome shotgun (WGS) entry which is preliminary data.</text>
</comment>
<organism evidence="2 3">
    <name type="scientific">Lepraria neglecta</name>
    <dbReference type="NCBI Taxonomy" id="209136"/>
    <lineage>
        <taxon>Eukaryota</taxon>
        <taxon>Fungi</taxon>
        <taxon>Dikarya</taxon>
        <taxon>Ascomycota</taxon>
        <taxon>Pezizomycotina</taxon>
        <taxon>Lecanoromycetes</taxon>
        <taxon>OSLEUM clade</taxon>
        <taxon>Lecanoromycetidae</taxon>
        <taxon>Lecanorales</taxon>
        <taxon>Lecanorineae</taxon>
        <taxon>Stereocaulaceae</taxon>
        <taxon>Lepraria</taxon>
    </lineage>
</organism>
<keyword evidence="3" id="KW-1185">Reference proteome</keyword>
<proteinExistence type="predicted"/>
<evidence type="ECO:0000313" key="3">
    <source>
        <dbReference type="Proteomes" id="UP001276659"/>
    </source>
</evidence>
<evidence type="ECO:0000259" key="1">
    <source>
        <dbReference type="Pfam" id="PF18276"/>
    </source>
</evidence>
<name>A0AAD9Z3J8_9LECA</name>
<dbReference type="EMBL" id="JASNWA010000010">
    <property type="protein sequence ID" value="KAK3168863.1"/>
    <property type="molecule type" value="Genomic_DNA"/>
</dbReference>
<evidence type="ECO:0000313" key="2">
    <source>
        <dbReference type="EMBL" id="KAK3168863.1"/>
    </source>
</evidence>
<accession>A0AAD9Z3J8</accession>
<feature type="domain" description="Tc toxin complex TcA C-terminal TcB-binding" evidence="1">
    <location>
        <begin position="72"/>
        <end position="149"/>
    </location>
</feature>
<dbReference type="Proteomes" id="UP001276659">
    <property type="component" value="Unassembled WGS sequence"/>
</dbReference>
<sequence length="346" mass="39336">MIYFGKPLYHIVPDDLLDERWAIRVWHAKQWIENIQRDFFSKNLGSIQPALWASDDPDAVRSTRVENVEKIQQRSARARPKSVVGIQAIATSDGVDDDGLFELNFHDERYLPFEFSGAVSRWRIELPPENNEFDLDTISDVVLKLNYTAREGGQELRKTASECARKYLPGNGIRYFDIRHEFQDAWRIFTCPPLDSYGHRDIDLRLSRNLFPFLTSCQTVCIKHVHLFIEKDCYAGSDCTGDHIGLSFHPHRRPRDCIGDDNGKREFVSRAAADTEMVYHGFFDLVSPLPLRGYVSEPVGKLRLARGLEGVRNGYLLVEYVAQEVGGARGKGGSGHLAMSSQTGRC</sequence>
<dbReference type="AlphaFoldDB" id="A0AAD9Z3J8"/>
<dbReference type="InterPro" id="IPR040840">
    <property type="entry name" value="TcA_TcB_BD"/>
</dbReference>
<reference evidence="2" key="1">
    <citation type="submission" date="2022-11" db="EMBL/GenBank/DDBJ databases">
        <title>Chromosomal genome sequence assembly and mating type (MAT) locus characterization of the leprose asexual lichenized fungus Lepraria neglecta (Nyl.) Erichsen.</title>
        <authorList>
            <person name="Allen J.L."/>
            <person name="Pfeffer B."/>
        </authorList>
    </citation>
    <scope>NUCLEOTIDE SEQUENCE</scope>
    <source>
        <strain evidence="2">Allen 5258</strain>
    </source>
</reference>
<protein>
    <recommendedName>
        <fullName evidence="1">Tc toxin complex TcA C-terminal TcB-binding domain-containing protein</fullName>
    </recommendedName>
</protein>